<gene>
    <name evidence="2" type="ORF">PLUA15_310066</name>
</gene>
<evidence type="ECO:0000313" key="2">
    <source>
        <dbReference type="EMBL" id="SOB53311.1"/>
    </source>
</evidence>
<organism evidence="2 3">
    <name type="scientific">Pseudomonas lundensis</name>
    <dbReference type="NCBI Taxonomy" id="86185"/>
    <lineage>
        <taxon>Bacteria</taxon>
        <taxon>Pseudomonadati</taxon>
        <taxon>Pseudomonadota</taxon>
        <taxon>Gammaproteobacteria</taxon>
        <taxon>Pseudomonadales</taxon>
        <taxon>Pseudomonadaceae</taxon>
        <taxon>Pseudomonas</taxon>
    </lineage>
</organism>
<name>A0AAX2H8U2_9PSED</name>
<proteinExistence type="predicted"/>
<accession>A0AAX2H8U2</accession>
<sequence>MRRGACLCKKPSNFGKWPPASEKTLVSGANTLSRQERDGVRGTLSGGPEAPAQHIEQIAAIAQQQHGGGGQVLEVDLIGVFQVTARKGFHQLRDRQHTGCGVGVQDVQRGVTVNQQGGDGAIDGSQRDVGSVRHGRGPFVFSNKPPFFVAKRN</sequence>
<feature type="region of interest" description="Disordered" evidence="1">
    <location>
        <begin position="30"/>
        <end position="49"/>
    </location>
</feature>
<protein>
    <submittedName>
        <fullName evidence="2">Uncharacterized protein</fullName>
    </submittedName>
</protein>
<evidence type="ECO:0000313" key="3">
    <source>
        <dbReference type="Proteomes" id="UP000219564"/>
    </source>
</evidence>
<comment type="caution">
    <text evidence="2">The sequence shown here is derived from an EMBL/GenBank/DDBJ whole genome shotgun (WGS) entry which is preliminary data.</text>
</comment>
<dbReference type="EMBL" id="OBKZ01000025">
    <property type="protein sequence ID" value="SOB53311.1"/>
    <property type="molecule type" value="Genomic_DNA"/>
</dbReference>
<dbReference type="AlphaFoldDB" id="A0AAX2H8U2"/>
<reference evidence="2 3" key="1">
    <citation type="submission" date="2017-08" db="EMBL/GenBank/DDBJ databases">
        <authorList>
            <person name="Chaillou S."/>
        </authorList>
    </citation>
    <scope>NUCLEOTIDE SEQUENCE [LARGE SCALE GENOMIC DNA]</scope>
    <source>
        <strain evidence="2 3">MFPA15A1205</strain>
    </source>
</reference>
<evidence type="ECO:0000256" key="1">
    <source>
        <dbReference type="SAM" id="MobiDB-lite"/>
    </source>
</evidence>
<dbReference type="Proteomes" id="UP000219564">
    <property type="component" value="Unassembled WGS sequence"/>
</dbReference>